<dbReference type="Pfam" id="PF08281">
    <property type="entry name" value="Sigma70_r4_2"/>
    <property type="match status" value="1"/>
</dbReference>
<protein>
    <recommendedName>
        <fullName evidence="6">RNA polymerase sigma factor</fullName>
    </recommendedName>
</protein>
<evidence type="ECO:0000313" key="9">
    <source>
        <dbReference type="EMBL" id="MFC7153333.1"/>
    </source>
</evidence>
<dbReference type="InterPro" id="IPR000838">
    <property type="entry name" value="RNA_pol_sigma70_ECF_CS"/>
</dbReference>
<accession>A0ABW2FJI8</accession>
<dbReference type="InterPro" id="IPR013249">
    <property type="entry name" value="RNA_pol_sigma70_r4_t2"/>
</dbReference>
<evidence type="ECO:0000256" key="4">
    <source>
        <dbReference type="ARBA" id="ARBA00023125"/>
    </source>
</evidence>
<comment type="caution">
    <text evidence="9">The sequence shown here is derived from an EMBL/GenBank/DDBJ whole genome shotgun (WGS) entry which is preliminary data.</text>
</comment>
<feature type="domain" description="RNA polymerase sigma-70 region 2" evidence="7">
    <location>
        <begin position="23"/>
        <end position="87"/>
    </location>
</feature>
<evidence type="ECO:0000313" key="10">
    <source>
        <dbReference type="Proteomes" id="UP001596378"/>
    </source>
</evidence>
<dbReference type="NCBIfam" id="TIGR02937">
    <property type="entry name" value="sigma70-ECF"/>
    <property type="match status" value="1"/>
</dbReference>
<reference evidence="10" key="1">
    <citation type="journal article" date="2019" name="Int. J. Syst. Evol. Microbiol.">
        <title>The Global Catalogue of Microorganisms (GCM) 10K type strain sequencing project: providing services to taxonomists for standard genome sequencing and annotation.</title>
        <authorList>
            <consortium name="The Broad Institute Genomics Platform"/>
            <consortium name="The Broad Institute Genome Sequencing Center for Infectious Disease"/>
            <person name="Wu L."/>
            <person name="Ma J."/>
        </authorList>
    </citation>
    <scope>NUCLEOTIDE SEQUENCE [LARGE SCALE GENOMIC DNA]</scope>
    <source>
        <strain evidence="10">KCTC 12907</strain>
    </source>
</reference>
<dbReference type="EMBL" id="JBHTAI010000033">
    <property type="protein sequence ID" value="MFC7153333.1"/>
    <property type="molecule type" value="Genomic_DNA"/>
</dbReference>
<dbReference type="Proteomes" id="UP001596378">
    <property type="component" value="Unassembled WGS sequence"/>
</dbReference>
<dbReference type="SUPFAM" id="SSF88946">
    <property type="entry name" value="Sigma2 domain of RNA polymerase sigma factors"/>
    <property type="match status" value="1"/>
</dbReference>
<dbReference type="InterPro" id="IPR013325">
    <property type="entry name" value="RNA_pol_sigma_r2"/>
</dbReference>
<evidence type="ECO:0000256" key="6">
    <source>
        <dbReference type="RuleBase" id="RU000716"/>
    </source>
</evidence>
<evidence type="ECO:0000256" key="3">
    <source>
        <dbReference type="ARBA" id="ARBA00023082"/>
    </source>
</evidence>
<dbReference type="Pfam" id="PF04542">
    <property type="entry name" value="Sigma70_r2"/>
    <property type="match status" value="1"/>
</dbReference>
<dbReference type="RefSeq" id="WP_378107556.1">
    <property type="nucleotide sequence ID" value="NZ_JBHSUP010000026.1"/>
</dbReference>
<keyword evidence="10" id="KW-1185">Reference proteome</keyword>
<keyword evidence="3 6" id="KW-0731">Sigma factor</keyword>
<organism evidence="9 10">
    <name type="scientific">Cohnella cellulosilytica</name>
    <dbReference type="NCBI Taxonomy" id="986710"/>
    <lineage>
        <taxon>Bacteria</taxon>
        <taxon>Bacillati</taxon>
        <taxon>Bacillota</taxon>
        <taxon>Bacilli</taxon>
        <taxon>Bacillales</taxon>
        <taxon>Paenibacillaceae</taxon>
        <taxon>Cohnella</taxon>
    </lineage>
</organism>
<dbReference type="Gene3D" id="1.10.10.10">
    <property type="entry name" value="Winged helix-like DNA-binding domain superfamily/Winged helix DNA-binding domain"/>
    <property type="match status" value="1"/>
</dbReference>
<dbReference type="InterPro" id="IPR013324">
    <property type="entry name" value="RNA_pol_sigma_r3/r4-like"/>
</dbReference>
<evidence type="ECO:0000259" key="8">
    <source>
        <dbReference type="Pfam" id="PF08281"/>
    </source>
</evidence>
<dbReference type="Gene3D" id="1.10.1740.10">
    <property type="match status" value="1"/>
</dbReference>
<dbReference type="PROSITE" id="PS01063">
    <property type="entry name" value="SIGMA70_ECF"/>
    <property type="match status" value="1"/>
</dbReference>
<evidence type="ECO:0000259" key="7">
    <source>
        <dbReference type="Pfam" id="PF04542"/>
    </source>
</evidence>
<evidence type="ECO:0000256" key="2">
    <source>
        <dbReference type="ARBA" id="ARBA00023015"/>
    </source>
</evidence>
<dbReference type="PANTHER" id="PTHR43133:SF46">
    <property type="entry name" value="RNA POLYMERASE SIGMA-70 FACTOR ECF SUBFAMILY"/>
    <property type="match status" value="1"/>
</dbReference>
<proteinExistence type="inferred from homology"/>
<feature type="domain" description="RNA polymerase sigma factor 70 region 4 type 2" evidence="8">
    <location>
        <begin position="120"/>
        <end position="171"/>
    </location>
</feature>
<comment type="similarity">
    <text evidence="1 6">Belongs to the sigma-70 factor family. ECF subfamily.</text>
</comment>
<dbReference type="CDD" id="cd06171">
    <property type="entry name" value="Sigma70_r4"/>
    <property type="match status" value="1"/>
</dbReference>
<keyword evidence="2 6" id="KW-0805">Transcription regulation</keyword>
<dbReference type="SUPFAM" id="SSF88659">
    <property type="entry name" value="Sigma3 and sigma4 domains of RNA polymerase sigma factors"/>
    <property type="match status" value="1"/>
</dbReference>
<gene>
    <name evidence="9" type="ORF">ACFQMJ_32820</name>
</gene>
<dbReference type="InterPro" id="IPR039425">
    <property type="entry name" value="RNA_pol_sigma-70-like"/>
</dbReference>
<dbReference type="InterPro" id="IPR007627">
    <property type="entry name" value="RNA_pol_sigma70_r2"/>
</dbReference>
<evidence type="ECO:0000256" key="1">
    <source>
        <dbReference type="ARBA" id="ARBA00010641"/>
    </source>
</evidence>
<dbReference type="InterPro" id="IPR014284">
    <property type="entry name" value="RNA_pol_sigma-70_dom"/>
</dbReference>
<evidence type="ECO:0000256" key="5">
    <source>
        <dbReference type="ARBA" id="ARBA00023163"/>
    </source>
</evidence>
<dbReference type="PANTHER" id="PTHR43133">
    <property type="entry name" value="RNA POLYMERASE ECF-TYPE SIGMA FACTO"/>
    <property type="match status" value="1"/>
</dbReference>
<dbReference type="InterPro" id="IPR036388">
    <property type="entry name" value="WH-like_DNA-bd_sf"/>
</dbReference>
<keyword evidence="5 6" id="KW-0804">Transcription</keyword>
<keyword evidence="4 6" id="KW-0238">DNA-binding</keyword>
<sequence length="184" mass="21222">MSGVAHDYLKYVSSMQSASLQDLMREYGTEVWNYAFLLTKSRHVSDDIAQDVFLQAYLHISSFRGQSSVRTWLFSITRNKVINYKRSAFFRKVTLLDFLYQAPSAPSAEEQFMNRAYTDSIWESVMKLPPKFREVLLMDAQYEMPLAEIAQLLSISIGTVKSRLHRARAKMRTLIEEAESVEGS</sequence>
<name>A0ABW2FJI8_9BACL</name>